<dbReference type="Proteomes" id="UP000199242">
    <property type="component" value="Unassembled WGS sequence"/>
</dbReference>
<keyword evidence="2" id="KW-1185">Reference proteome</keyword>
<sequence length="81" mass="8920">MPIQYPCITTRNPAVRWAEHAAAGGPKSTLFFRTVEGAGGLTKTQARVLEQKLINQHGLPNLFNKINSISPKKWGMYGITP</sequence>
<gene>
    <name evidence="1" type="ORF">SAMN05216273_11492</name>
</gene>
<proteinExistence type="predicted"/>
<evidence type="ECO:0000313" key="2">
    <source>
        <dbReference type="Proteomes" id="UP000199242"/>
    </source>
</evidence>
<reference evidence="1 2" key="1">
    <citation type="submission" date="2016-10" db="EMBL/GenBank/DDBJ databases">
        <authorList>
            <person name="Varghese N."/>
            <person name="Submissions S."/>
        </authorList>
    </citation>
    <scope>NUCLEOTIDE SEQUENCE [LARGE SCALE GENOMIC DNA]</scope>
    <source>
        <strain evidence="1 2">CGMCC 1.10941</strain>
    </source>
</reference>
<accession>A0ABY0QZ56</accession>
<protein>
    <submittedName>
        <fullName evidence="1">Uncharacterized protein</fullName>
    </submittedName>
</protein>
<dbReference type="EMBL" id="FNHD01000014">
    <property type="protein sequence ID" value="SDM14612.1"/>
    <property type="molecule type" value="Genomic_DNA"/>
</dbReference>
<evidence type="ECO:0000313" key="1">
    <source>
        <dbReference type="EMBL" id="SDM14612.1"/>
    </source>
</evidence>
<name>A0ABY0QZ56_9FLAO</name>
<organism evidence="1 2">
    <name type="scientific">Chryseobacterium taihuense</name>
    <dbReference type="NCBI Taxonomy" id="1141221"/>
    <lineage>
        <taxon>Bacteria</taxon>
        <taxon>Pseudomonadati</taxon>
        <taxon>Bacteroidota</taxon>
        <taxon>Flavobacteriia</taxon>
        <taxon>Flavobacteriales</taxon>
        <taxon>Weeksellaceae</taxon>
        <taxon>Chryseobacterium group</taxon>
        <taxon>Chryseobacterium</taxon>
    </lineage>
</organism>
<comment type="caution">
    <text evidence="1">The sequence shown here is derived from an EMBL/GenBank/DDBJ whole genome shotgun (WGS) entry which is preliminary data.</text>
</comment>